<dbReference type="PANTHER" id="PTHR42941:SF1">
    <property type="entry name" value="SLL1037 PROTEIN"/>
    <property type="match status" value="1"/>
</dbReference>
<evidence type="ECO:0000313" key="2">
    <source>
        <dbReference type="Proteomes" id="UP000241885"/>
    </source>
</evidence>
<dbReference type="KEGG" id="tak:Tharo_2952"/>
<gene>
    <name evidence="1" type="ORF">Tharo_2952</name>
</gene>
<proteinExistence type="predicted"/>
<dbReference type="Gene3D" id="3.40.190.10">
    <property type="entry name" value="Periplasmic binding protein-like II"/>
    <property type="match status" value="2"/>
</dbReference>
<keyword evidence="2" id="KW-1185">Reference proteome</keyword>
<accession>A0A2R4BRJ5</accession>
<dbReference type="AlphaFoldDB" id="A0A2R4BRJ5"/>
<dbReference type="NCBIfam" id="TIGR02122">
    <property type="entry name" value="TRAP_TAXI"/>
    <property type="match status" value="1"/>
</dbReference>
<reference evidence="1 2" key="1">
    <citation type="submission" date="2018-03" db="EMBL/GenBank/DDBJ databases">
        <title>Complete genome sequence of Thauera aromatica, a model organism for studying aromatic compound degradation under denitrifying conditions.</title>
        <authorList>
            <person name="Lo H.-Y."/>
            <person name="Goris T."/>
            <person name="Boll M."/>
            <person name="Mueller J.A."/>
        </authorList>
    </citation>
    <scope>NUCLEOTIDE SEQUENCE [LARGE SCALE GENOMIC DNA]</scope>
    <source>
        <strain evidence="1 2">K172</strain>
    </source>
</reference>
<keyword evidence="1" id="KW-0675">Receptor</keyword>
<dbReference type="Proteomes" id="UP000241885">
    <property type="component" value="Chromosome"/>
</dbReference>
<organism evidence="1 2">
    <name type="scientific">Thauera aromatica K172</name>
    <dbReference type="NCBI Taxonomy" id="44139"/>
    <lineage>
        <taxon>Bacteria</taxon>
        <taxon>Pseudomonadati</taxon>
        <taxon>Pseudomonadota</taxon>
        <taxon>Betaproteobacteria</taxon>
        <taxon>Rhodocyclales</taxon>
        <taxon>Zoogloeaceae</taxon>
        <taxon>Thauera</taxon>
    </lineage>
</organism>
<dbReference type="EMBL" id="CP028339">
    <property type="protein sequence ID" value="AVR89833.1"/>
    <property type="molecule type" value="Genomic_DNA"/>
</dbReference>
<evidence type="ECO:0000313" key="1">
    <source>
        <dbReference type="EMBL" id="AVR89833.1"/>
    </source>
</evidence>
<dbReference type="InterPro" id="IPR011852">
    <property type="entry name" value="TRAP_TAXI"/>
</dbReference>
<dbReference type="PANTHER" id="PTHR42941">
    <property type="entry name" value="SLL1037 PROTEIN"/>
    <property type="match status" value="1"/>
</dbReference>
<name>A0A2R4BRJ5_THAAR</name>
<dbReference type="CDD" id="cd13568">
    <property type="entry name" value="PBP2_TAXI_TRAP_like_3"/>
    <property type="match status" value="1"/>
</dbReference>
<protein>
    <submittedName>
        <fullName evidence="1">TRAP transporter solute receptor, TAXI family</fullName>
    </submittedName>
</protein>
<sequence>MQSFTSDDIKMMADTSARRMGAAHRRFRPGRVRIDGSIDSPQEVSVKKTTVLAAVLALSGTFGALPAHAQQKFITIGTGGVTGVYYAAGGAICRLINKDRAQHGLRCSVESTGGSVYNVNTIKGGELDFGVAQSDVQFNAIKGLAQFADGGPVADLRAVFSIHPEPLTILSRKEARITKFEDFKGKRFNIGNPGSGQRATMDMLLPALGMSTADFSLVSELKPDEHSAALCDNKIDGFAYVVGHPAANIQDPTTTCGAKLVSVTGAGIDKLVAEHPYFAHVSIPGGLYANNPDPTRTFGVVASFVSSSKVPADTVYTLVKAVFENFEDFKKLHPAFANLDPKNMIKDGLSAPLHEGAVKYYKEKGWM</sequence>
<dbReference type="Pfam" id="PF16868">
    <property type="entry name" value="NMT1_3"/>
    <property type="match status" value="1"/>
</dbReference>
<dbReference type="SUPFAM" id="SSF53850">
    <property type="entry name" value="Periplasmic binding protein-like II"/>
    <property type="match status" value="1"/>
</dbReference>